<keyword evidence="3" id="KW-1185">Reference proteome</keyword>
<name>A0A844WAY1_9RHOB</name>
<reference evidence="2 3" key="1">
    <citation type="submission" date="2019-11" db="EMBL/GenBank/DDBJ databases">
        <title>Pseudooceanicola pacifica sp. nov., isolated from deep-sea sediment of the Pacific Ocean.</title>
        <authorList>
            <person name="Lyu L."/>
        </authorList>
    </citation>
    <scope>NUCLEOTIDE SEQUENCE [LARGE SCALE GENOMIC DNA]</scope>
    <source>
        <strain evidence="2 3">216_PA32_1</strain>
    </source>
</reference>
<evidence type="ECO:0008006" key="4">
    <source>
        <dbReference type="Google" id="ProtNLM"/>
    </source>
</evidence>
<dbReference type="Gene3D" id="3.40.190.150">
    <property type="entry name" value="Bordetella uptake gene, domain 1"/>
    <property type="match status" value="1"/>
</dbReference>
<dbReference type="PANTHER" id="PTHR42928">
    <property type="entry name" value="TRICARBOXYLATE-BINDING PROTEIN"/>
    <property type="match status" value="1"/>
</dbReference>
<dbReference type="CDD" id="cd07012">
    <property type="entry name" value="PBP2_Bug_TTT"/>
    <property type="match status" value="1"/>
</dbReference>
<dbReference type="PANTHER" id="PTHR42928:SF5">
    <property type="entry name" value="BLR1237 PROTEIN"/>
    <property type="match status" value="1"/>
</dbReference>
<dbReference type="AlphaFoldDB" id="A0A844WAY1"/>
<organism evidence="2 3">
    <name type="scientific">Pseudooceanicola pacificus</name>
    <dbReference type="NCBI Taxonomy" id="2676438"/>
    <lineage>
        <taxon>Bacteria</taxon>
        <taxon>Pseudomonadati</taxon>
        <taxon>Pseudomonadota</taxon>
        <taxon>Alphaproteobacteria</taxon>
        <taxon>Rhodobacterales</taxon>
        <taxon>Paracoccaceae</taxon>
        <taxon>Pseudooceanicola</taxon>
    </lineage>
</organism>
<sequence>MARHSQKGCRMGITPCKTIEILIPPTGAHMLTKFIRATCAVFALVLPGAVQAADFPAKPITMIVPYQAGGSIETMGRVFAEEMGGALGTKIILKTQPGAGGKIGTTAASKAAADGYTILFAPDLTVMWPPIAEEVEYSLDSFDPIATVAETQMAIVASKKSGFKTLNDLIAASQGDSLSYADQNAISRAYINFIAKKEGLDWIAVPTKGGGEMVPFLLGGKVDFAWSGGAHNRYLDDMVVLLGMTSEPLLASPDVPLMKDVYGVSMPAGASIWAPAGLPEDVRAALTEAAVTAAKSDAFVDLLVNKLSFPTAELTGDDLDAALSEVDANLRTVFESTK</sequence>
<dbReference type="Proteomes" id="UP000443843">
    <property type="component" value="Unassembled WGS sequence"/>
</dbReference>
<evidence type="ECO:0000313" key="2">
    <source>
        <dbReference type="EMBL" id="MWB78223.1"/>
    </source>
</evidence>
<dbReference type="Gene3D" id="3.40.190.10">
    <property type="entry name" value="Periplasmic binding protein-like II"/>
    <property type="match status" value="1"/>
</dbReference>
<protein>
    <recommendedName>
        <fullName evidence="4">Tripartite tricarboxylate transporter substrate binding protein</fullName>
    </recommendedName>
</protein>
<dbReference type="InterPro" id="IPR042100">
    <property type="entry name" value="Bug_dom1"/>
</dbReference>
<dbReference type="InterPro" id="IPR005064">
    <property type="entry name" value="BUG"/>
</dbReference>
<proteinExistence type="inferred from homology"/>
<dbReference type="SUPFAM" id="SSF53850">
    <property type="entry name" value="Periplasmic binding protein-like II"/>
    <property type="match status" value="1"/>
</dbReference>
<evidence type="ECO:0000256" key="1">
    <source>
        <dbReference type="ARBA" id="ARBA00006987"/>
    </source>
</evidence>
<dbReference type="EMBL" id="WNXQ01000004">
    <property type="protein sequence ID" value="MWB78223.1"/>
    <property type="molecule type" value="Genomic_DNA"/>
</dbReference>
<comment type="caution">
    <text evidence="2">The sequence shown here is derived from an EMBL/GenBank/DDBJ whole genome shotgun (WGS) entry which is preliminary data.</text>
</comment>
<evidence type="ECO:0000313" key="3">
    <source>
        <dbReference type="Proteomes" id="UP000443843"/>
    </source>
</evidence>
<comment type="similarity">
    <text evidence="1">Belongs to the UPF0065 (bug) family.</text>
</comment>
<gene>
    <name evidence="2" type="ORF">GLS40_09320</name>
</gene>
<dbReference type="Pfam" id="PF03401">
    <property type="entry name" value="TctC"/>
    <property type="match status" value="1"/>
</dbReference>
<accession>A0A844WAY1</accession>
<dbReference type="PIRSF" id="PIRSF017082">
    <property type="entry name" value="YflP"/>
    <property type="match status" value="1"/>
</dbReference>